<dbReference type="SUPFAM" id="SSF53323">
    <property type="entry name" value="Pyruvate-ferredoxin oxidoreductase, PFOR, domain III"/>
    <property type="match status" value="1"/>
</dbReference>
<accession>A0A964T4I6</accession>
<dbReference type="InterPro" id="IPR002869">
    <property type="entry name" value="Pyrv_flavodox_OxRed_cen"/>
</dbReference>
<evidence type="ECO:0000259" key="2">
    <source>
        <dbReference type="Pfam" id="PF01558"/>
    </source>
</evidence>
<dbReference type="OrthoDB" id="9803617at2"/>
<evidence type="ECO:0000313" key="5">
    <source>
        <dbReference type="Proteomes" id="UP000773614"/>
    </source>
</evidence>
<feature type="domain" description="Pyruvate/ketoisovalerate oxidoreductase catalytic" evidence="2">
    <location>
        <begin position="720"/>
        <end position="907"/>
    </location>
</feature>
<evidence type="ECO:0000313" key="4">
    <source>
        <dbReference type="EMBL" id="MYZ48240.1"/>
    </source>
</evidence>
<organism evidence="4 5">
    <name type="scientific">Propylenella binzhouense</name>
    <dbReference type="NCBI Taxonomy" id="2555902"/>
    <lineage>
        <taxon>Bacteria</taxon>
        <taxon>Pseudomonadati</taxon>
        <taxon>Pseudomonadota</taxon>
        <taxon>Alphaproteobacteria</taxon>
        <taxon>Hyphomicrobiales</taxon>
        <taxon>Propylenellaceae</taxon>
        <taxon>Propylenella</taxon>
    </lineage>
</organism>
<dbReference type="Gene3D" id="3.40.50.970">
    <property type="match status" value="1"/>
</dbReference>
<dbReference type="NCBIfam" id="NF009589">
    <property type="entry name" value="PRK13030.1"/>
    <property type="match status" value="1"/>
</dbReference>
<keyword evidence="1" id="KW-0560">Oxidoreductase</keyword>
<dbReference type="Pfam" id="PF01558">
    <property type="entry name" value="POR"/>
    <property type="match status" value="1"/>
</dbReference>
<dbReference type="SUPFAM" id="SSF52518">
    <property type="entry name" value="Thiamin diphosphate-binding fold (THDP-binding)"/>
    <property type="match status" value="2"/>
</dbReference>
<dbReference type="Gene3D" id="3.40.920.10">
    <property type="entry name" value="Pyruvate-ferredoxin oxidoreductase, PFOR, domain III"/>
    <property type="match status" value="1"/>
</dbReference>
<dbReference type="InterPro" id="IPR046667">
    <property type="entry name" value="DUF6537"/>
</dbReference>
<dbReference type="Pfam" id="PF20169">
    <property type="entry name" value="DUF6537"/>
    <property type="match status" value="1"/>
</dbReference>
<dbReference type="EMBL" id="SPKJ01000032">
    <property type="protein sequence ID" value="MYZ48240.1"/>
    <property type="molecule type" value="Genomic_DNA"/>
</dbReference>
<dbReference type="InterPro" id="IPR019752">
    <property type="entry name" value="Pyrv/ketoisovalerate_OxRed_cat"/>
</dbReference>
<dbReference type="GO" id="GO:0016903">
    <property type="term" value="F:oxidoreductase activity, acting on the aldehyde or oxo group of donors"/>
    <property type="evidence" value="ECO:0007669"/>
    <property type="project" value="InterPro"/>
</dbReference>
<dbReference type="Proteomes" id="UP000773614">
    <property type="component" value="Unassembled WGS sequence"/>
</dbReference>
<sequence length="1149" mass="124992">MLRRTVTLDDKFDLSKDLVFVSGTQAIVRLALMQRARDRRLGLHTAGYVTGYRGSPIGGLDQQFWKAEKLLAPNDIRFQSGVNEDLAATALWGTQQAEMRGEGRYDGVFGLWYGKGPGVDRTGDVFRHANSAGSSRHGGVLALMGDDHTCESSTVAHQSEFAFVDAMIPILNPAGVQEILDYGLYGWALSRFAGTWAGLKCMKDNIESTAVVDGSLDRVSIVIPEFEMPPGGLNIRPGVHPLEQERLLHLFKIPAARAFVRANGLDRIAAQGGPRARLGVVSVGKSWLDTLAALDLLGIDEVRAADLGLRLYKVAVPWPLEPEGAARFAHGLETILVVEEKRALIETQLKEQLYGRANAPIVAGKTDERGAPLFRAHGALEALEIALAIGRRILAYAPDAAVAARMDSLESARRTLDATTDVAVRTPHFCSGCPHNSSTHVPDGSRAYAGIGCHYMVQWMDRATDGYTQMGGEGANWIGEAPFSKRDHVFQNLGDGTYEHSGYLAIRAAAAAGVNITYKILYNDAVAMTGGQPNDAGLSVDAIARQVAAQGARRIAIVSDEPDKYAPELEWPAGTTFHHRSALDQVQREMREVKGLSILIYDQTCASEKRRRRKRGAFPDPDRRVVINSLVCEGCGDCGTASNCVSVQPLQTEFGRKRTIEQSSCNKDFSCLEGFCPSFVTVHGAKLKSPAPVTALPEPVPEPALLPLTRRTSILITGVGGTGVVTIGAVLGMAAHLDGYGVGIIDMAGLAQKGGAVTTHIKIAPRAEDIHAIRVAPEEADVVLACDIVVAGSKKVLAAMRPGASRVYVNTHETFPGDFTRDPDFSLPTRRLMRAIEGHAGPGRARFVEAQRLATRLMGDAIAANMFMVGYAWQQGGIPLSREAILEAIRMNGVARRMNADAFEWGRRAAHDLASVEQAAGADAGPPAAEDLAALVARRTAFLADYQDRAYAERYRRRVERVAAAERRLGLSGVAEEVARSLFKLMAIKDEYEVARLYTDGAFERQLAETFASWEKLEFHLAPPALARRDPQTGHPRKQSFGPWMLRAFRVLAAMRGLRGTFADPFGRTAERRWERKLLSDYEAIVDRIARELDREKHEAALALAAYPRKIRGFGHVKERQAAVALKERDLLLARFAEGPAAAFAEAAE</sequence>
<dbReference type="NCBIfam" id="NF009588">
    <property type="entry name" value="PRK13029.1"/>
    <property type="match status" value="1"/>
</dbReference>
<evidence type="ECO:0000256" key="1">
    <source>
        <dbReference type="ARBA" id="ARBA00023002"/>
    </source>
</evidence>
<dbReference type="InterPro" id="IPR029061">
    <property type="entry name" value="THDP-binding"/>
</dbReference>
<keyword evidence="5" id="KW-1185">Reference proteome</keyword>
<dbReference type="PANTHER" id="PTHR48084">
    <property type="entry name" value="2-OXOGLUTARATE OXIDOREDUCTASE SUBUNIT KORB-RELATED"/>
    <property type="match status" value="1"/>
</dbReference>
<dbReference type="CDD" id="cd07034">
    <property type="entry name" value="TPP_PYR_PFOR_IOR-alpha_like"/>
    <property type="match status" value="1"/>
</dbReference>
<dbReference type="AlphaFoldDB" id="A0A964T4I6"/>
<feature type="domain" description="DUF6537" evidence="3">
    <location>
        <begin position="933"/>
        <end position="1127"/>
    </location>
</feature>
<protein>
    <submittedName>
        <fullName evidence="4">Indolepyruvate ferredoxin oxidoreductase family protein</fullName>
    </submittedName>
</protein>
<reference evidence="4" key="1">
    <citation type="submission" date="2019-03" db="EMBL/GenBank/DDBJ databases">
        <title>Afifella sp. nov., isolated from activated sludge.</title>
        <authorList>
            <person name="Li Q."/>
            <person name="Liu Y."/>
        </authorList>
    </citation>
    <scope>NUCLEOTIDE SEQUENCE</scope>
    <source>
        <strain evidence="4">L72</strain>
    </source>
</reference>
<evidence type="ECO:0000259" key="3">
    <source>
        <dbReference type="Pfam" id="PF20169"/>
    </source>
</evidence>
<dbReference type="RefSeq" id="WP_161140591.1">
    <property type="nucleotide sequence ID" value="NZ_SPKJ01000032.1"/>
</dbReference>
<dbReference type="InterPro" id="IPR002880">
    <property type="entry name" value="Pyrv_Fd/Flavodoxin_OxRdtase_N"/>
</dbReference>
<comment type="caution">
    <text evidence="4">The sequence shown here is derived from an EMBL/GenBank/DDBJ whole genome shotgun (WGS) entry which is preliminary data.</text>
</comment>
<name>A0A964T4I6_9HYPH</name>
<dbReference type="InterPro" id="IPR051457">
    <property type="entry name" value="2-oxoacid:Fd_oxidoreductase"/>
</dbReference>
<dbReference type="PANTHER" id="PTHR48084:SF3">
    <property type="entry name" value="SUBUNIT OF PYRUVATE:FLAVODOXIN OXIDOREDUCTASE"/>
    <property type="match status" value="1"/>
</dbReference>
<gene>
    <name evidence="4" type="ORF">E4O86_11010</name>
</gene>
<proteinExistence type="predicted"/>